<dbReference type="InterPro" id="IPR017970">
    <property type="entry name" value="Homeobox_CS"/>
</dbReference>
<dbReference type="PROSITE" id="PS50071">
    <property type="entry name" value="HOMEOBOX_2"/>
    <property type="match status" value="1"/>
</dbReference>
<dbReference type="SUPFAM" id="SSF46689">
    <property type="entry name" value="Homeodomain-like"/>
    <property type="match status" value="1"/>
</dbReference>
<evidence type="ECO:0000256" key="8">
    <source>
        <dbReference type="RuleBase" id="RU000682"/>
    </source>
</evidence>
<evidence type="ECO:0000256" key="2">
    <source>
        <dbReference type="ARBA" id="ARBA00022473"/>
    </source>
</evidence>
<keyword evidence="6 7" id="KW-0539">Nucleus</keyword>
<dbReference type="GO" id="GO:0007399">
    <property type="term" value="P:nervous system development"/>
    <property type="evidence" value="ECO:0007669"/>
    <property type="project" value="UniProtKB-KW"/>
</dbReference>
<dbReference type="InterPro" id="IPR009057">
    <property type="entry name" value="Homeodomain-like_sf"/>
</dbReference>
<accession>A0A0B7BZ25</accession>
<dbReference type="FunFam" id="1.10.10.60:FF:000068">
    <property type="entry name" value="Orthodenticle homeobox 1"/>
    <property type="match status" value="1"/>
</dbReference>
<evidence type="ECO:0000259" key="10">
    <source>
        <dbReference type="PROSITE" id="PS50071"/>
    </source>
</evidence>
<feature type="compositionally biased region" description="Low complexity" evidence="9">
    <location>
        <begin position="76"/>
        <end position="95"/>
    </location>
</feature>
<evidence type="ECO:0000256" key="9">
    <source>
        <dbReference type="SAM" id="MobiDB-lite"/>
    </source>
</evidence>
<gene>
    <name evidence="11" type="primary">ORF218080</name>
</gene>
<dbReference type="AlphaFoldDB" id="A0A0B7BZ25"/>
<evidence type="ECO:0000313" key="11">
    <source>
        <dbReference type="EMBL" id="CEK98202.1"/>
    </source>
</evidence>
<protein>
    <recommendedName>
        <fullName evidence="10">Homeobox domain-containing protein</fullName>
    </recommendedName>
</protein>
<evidence type="ECO:0000256" key="7">
    <source>
        <dbReference type="PROSITE-ProRule" id="PRU00108"/>
    </source>
</evidence>
<keyword evidence="3" id="KW-0524">Neurogenesis</keyword>
<feature type="region of interest" description="Disordered" evidence="9">
    <location>
        <begin position="226"/>
        <end position="250"/>
    </location>
</feature>
<evidence type="ECO:0000256" key="4">
    <source>
        <dbReference type="ARBA" id="ARBA00023125"/>
    </source>
</evidence>
<comment type="subcellular location">
    <subcellularLocation>
        <location evidence="1 7 8">Nucleus</location>
    </subcellularLocation>
</comment>
<feature type="non-terminal residue" evidence="11">
    <location>
        <position position="1"/>
    </location>
</feature>
<proteinExistence type="predicted"/>
<keyword evidence="2" id="KW-0217">Developmental protein</keyword>
<dbReference type="GO" id="GO:0045944">
    <property type="term" value="P:positive regulation of transcription by RNA polymerase II"/>
    <property type="evidence" value="ECO:0007669"/>
    <property type="project" value="UniProtKB-ARBA"/>
</dbReference>
<evidence type="ECO:0000256" key="3">
    <source>
        <dbReference type="ARBA" id="ARBA00022902"/>
    </source>
</evidence>
<reference evidence="11" key="1">
    <citation type="submission" date="2014-12" db="EMBL/GenBank/DDBJ databases">
        <title>Insight into the proteome of Arion vulgaris.</title>
        <authorList>
            <person name="Aradska J."/>
            <person name="Bulat T."/>
            <person name="Smidak R."/>
            <person name="Sarate P."/>
            <person name="Gangsoo J."/>
            <person name="Sialana F."/>
            <person name="Bilban M."/>
            <person name="Lubec G."/>
        </authorList>
    </citation>
    <scope>NUCLEOTIDE SEQUENCE</scope>
    <source>
        <tissue evidence="11">Skin</tissue>
    </source>
</reference>
<dbReference type="GO" id="GO:0000978">
    <property type="term" value="F:RNA polymerase II cis-regulatory region sequence-specific DNA binding"/>
    <property type="evidence" value="ECO:0007669"/>
    <property type="project" value="TreeGrafter"/>
</dbReference>
<dbReference type="PANTHER" id="PTHR45793">
    <property type="entry name" value="HOMEOBOX PROTEIN"/>
    <property type="match status" value="1"/>
</dbReference>
<feature type="DNA-binding region" description="Homeobox" evidence="7">
    <location>
        <begin position="7"/>
        <end position="66"/>
    </location>
</feature>
<dbReference type="Pfam" id="PF00046">
    <property type="entry name" value="Homeodomain"/>
    <property type="match status" value="1"/>
</dbReference>
<dbReference type="CDD" id="cd00086">
    <property type="entry name" value="homeodomain"/>
    <property type="match status" value="1"/>
</dbReference>
<evidence type="ECO:0000256" key="1">
    <source>
        <dbReference type="ARBA" id="ARBA00004123"/>
    </source>
</evidence>
<feature type="compositionally biased region" description="Polar residues" evidence="9">
    <location>
        <begin position="226"/>
        <end position="245"/>
    </location>
</feature>
<dbReference type="InterPro" id="IPR001356">
    <property type="entry name" value="HD"/>
</dbReference>
<feature type="domain" description="Homeobox" evidence="10">
    <location>
        <begin position="5"/>
        <end position="65"/>
    </location>
</feature>
<dbReference type="EMBL" id="HACG01051331">
    <property type="protein sequence ID" value="CEK98202.1"/>
    <property type="molecule type" value="Transcribed_RNA"/>
</dbReference>
<dbReference type="PANTHER" id="PTHR45793:SF5">
    <property type="entry name" value="HOMEOTIC PROTEIN OCELLILESS"/>
    <property type="match status" value="1"/>
</dbReference>
<feature type="region of interest" description="Disordered" evidence="9">
    <location>
        <begin position="64"/>
        <end position="147"/>
    </location>
</feature>
<dbReference type="GO" id="GO:0005634">
    <property type="term" value="C:nucleus"/>
    <property type="evidence" value="ECO:0007669"/>
    <property type="project" value="UniProtKB-SubCell"/>
</dbReference>
<name>A0A0B7BZ25_9EUPU</name>
<dbReference type="Gene3D" id="1.10.10.60">
    <property type="entry name" value="Homeodomain-like"/>
    <property type="match status" value="1"/>
</dbReference>
<dbReference type="GO" id="GO:0000981">
    <property type="term" value="F:DNA-binding transcription factor activity, RNA polymerase II-specific"/>
    <property type="evidence" value="ECO:0007669"/>
    <property type="project" value="InterPro"/>
</dbReference>
<evidence type="ECO:0000256" key="6">
    <source>
        <dbReference type="ARBA" id="ARBA00023242"/>
    </source>
</evidence>
<dbReference type="SMART" id="SM00389">
    <property type="entry name" value="HOX"/>
    <property type="match status" value="1"/>
</dbReference>
<dbReference type="PROSITE" id="PS00027">
    <property type="entry name" value="HOMEOBOX_1"/>
    <property type="match status" value="1"/>
</dbReference>
<evidence type="ECO:0000256" key="5">
    <source>
        <dbReference type="ARBA" id="ARBA00023155"/>
    </source>
</evidence>
<sequence length="259" mass="29315">FSNPRKQRRERTTFTRSQLDILENLFCKTRYPDIFMREEVALKINLPESRVQVWFKNRRAKCRQQAKAADQKKTVNSNNTNTAGSNNNSNSSSSTHAVTPPPKKETKSSPPPASVSPVDYKPVVTSPMLHQPSSALSAGQHRRDSGDVWNPTNPMFQPMPDLSSCMQRQHYALSNSQVQYGQQNYNNYHHYGSNVESAYSLPNMQIPVMTSSHQMGNIPSQHAYQMSGYGTLSSTNSLPRPNNQPHGDCTDYKDYVRLF</sequence>
<organism evidence="11">
    <name type="scientific">Arion vulgaris</name>
    <dbReference type="NCBI Taxonomy" id="1028688"/>
    <lineage>
        <taxon>Eukaryota</taxon>
        <taxon>Metazoa</taxon>
        <taxon>Spiralia</taxon>
        <taxon>Lophotrochozoa</taxon>
        <taxon>Mollusca</taxon>
        <taxon>Gastropoda</taxon>
        <taxon>Heterobranchia</taxon>
        <taxon>Euthyneura</taxon>
        <taxon>Panpulmonata</taxon>
        <taxon>Eupulmonata</taxon>
        <taxon>Stylommatophora</taxon>
        <taxon>Helicina</taxon>
        <taxon>Arionoidea</taxon>
        <taxon>Arionidae</taxon>
        <taxon>Arion</taxon>
    </lineage>
</organism>
<keyword evidence="5 7" id="KW-0371">Homeobox</keyword>
<keyword evidence="4 7" id="KW-0238">DNA-binding</keyword>